<name>A0ABW1IAE6_9PSEU</name>
<organism evidence="1 2">
    <name type="scientific">Pseudonocardia lutea</name>
    <dbReference type="NCBI Taxonomy" id="2172015"/>
    <lineage>
        <taxon>Bacteria</taxon>
        <taxon>Bacillati</taxon>
        <taxon>Actinomycetota</taxon>
        <taxon>Actinomycetes</taxon>
        <taxon>Pseudonocardiales</taxon>
        <taxon>Pseudonocardiaceae</taxon>
        <taxon>Pseudonocardia</taxon>
    </lineage>
</organism>
<dbReference type="EMBL" id="JBHSQK010000044">
    <property type="protein sequence ID" value="MFC5950240.1"/>
    <property type="molecule type" value="Genomic_DNA"/>
</dbReference>
<evidence type="ECO:0008006" key="3">
    <source>
        <dbReference type="Google" id="ProtNLM"/>
    </source>
</evidence>
<dbReference type="InterPro" id="IPR029052">
    <property type="entry name" value="Metallo-depent_PP-like"/>
</dbReference>
<evidence type="ECO:0000313" key="1">
    <source>
        <dbReference type="EMBL" id="MFC5950240.1"/>
    </source>
</evidence>
<gene>
    <name evidence="1" type="ORF">ACFQH9_18390</name>
</gene>
<accession>A0ABW1IAE6</accession>
<protein>
    <recommendedName>
        <fullName evidence="3">Calcineurin-like phosphoesterase domain-containing protein</fullName>
    </recommendedName>
</protein>
<sequence>MPGPGRSCPVAYRHRPEDLAGPASFACTTLYVVGGLYGNAHALDAVLARAEAEPVPPEIVFNGDFHYLDVDADRFRTVEAGVHAHHATQGNVEYALTVDDDTVGCGCDYPDYVAEPVVANSNLVVERLRASPGPADPGVRGRLAQLPRHLTVAVGDRRVGIVHGDPESLAGWRLALEAVDPPDRDARRHTAFAGPSTTEAQVVDWCRRAEVDALCCTHTGLPFMQDHEHEGRRLVVANNGCAGLPNFAGTRFGLLTRVSADPRPPGDGLYGITLAGVRVDALPVRYDHDRWHAEFLRSWPPGSPAHANYAARIEGGAWPTVDHAARGTVAAGRAR</sequence>
<dbReference type="Gene3D" id="3.60.21.10">
    <property type="match status" value="1"/>
</dbReference>
<keyword evidence="2" id="KW-1185">Reference proteome</keyword>
<dbReference type="Proteomes" id="UP001596119">
    <property type="component" value="Unassembled WGS sequence"/>
</dbReference>
<proteinExistence type="predicted"/>
<dbReference type="SUPFAM" id="SSF56300">
    <property type="entry name" value="Metallo-dependent phosphatases"/>
    <property type="match status" value="1"/>
</dbReference>
<evidence type="ECO:0000313" key="2">
    <source>
        <dbReference type="Proteomes" id="UP001596119"/>
    </source>
</evidence>
<reference evidence="2" key="1">
    <citation type="journal article" date="2019" name="Int. J. Syst. Evol. Microbiol.">
        <title>The Global Catalogue of Microorganisms (GCM) 10K type strain sequencing project: providing services to taxonomists for standard genome sequencing and annotation.</title>
        <authorList>
            <consortium name="The Broad Institute Genomics Platform"/>
            <consortium name="The Broad Institute Genome Sequencing Center for Infectious Disease"/>
            <person name="Wu L."/>
            <person name="Ma J."/>
        </authorList>
    </citation>
    <scope>NUCLEOTIDE SEQUENCE [LARGE SCALE GENOMIC DNA]</scope>
    <source>
        <strain evidence="2">CGMCC 4.7397</strain>
    </source>
</reference>
<comment type="caution">
    <text evidence="1">The sequence shown here is derived from an EMBL/GenBank/DDBJ whole genome shotgun (WGS) entry which is preliminary data.</text>
</comment>
<dbReference type="RefSeq" id="WP_379567368.1">
    <property type="nucleotide sequence ID" value="NZ_JBHSQK010000044.1"/>
</dbReference>